<dbReference type="PROSITE" id="PS50850">
    <property type="entry name" value="MFS"/>
    <property type="match status" value="1"/>
</dbReference>
<keyword evidence="4 5" id="KW-0472">Membrane</keyword>
<dbReference type="EMBL" id="CACVKT020008436">
    <property type="protein sequence ID" value="CAC5415437.1"/>
    <property type="molecule type" value="Genomic_DNA"/>
</dbReference>
<sequence>MISISLGRKKTFYFAVWLLLVSSFSLPWAPSFWVYGLLRFIIGMCTNGLYAVPFVLGMELVGPSKRVWAGIVICYFFAAGMVVLAGVAYLIRDWVYLEIAISIPSVFFLFYWWLIPESPRWLLSQGKHEEAVKILKKIAKGNNRNVDEKAFGNLTVQEEPFGRFWMFASMANYGLSLNTFDLSGDYYLNFFLSGLAEFPAYTICLIFLDRIGRKTLHVSCMVFGGIFCICAIFPMLYASEDLQPITVTLAMLGKVGIAAAYGIIYVWSAELYPTVVRNQGMGLSLAMANTGYLVSPYVADLNKAVSGDLGRALPFVLFGGCALLAGLLVLMLPETLNQHLPETIEDGINFGKYVFKYVFKSSGSKLIFIT</sequence>
<proteinExistence type="predicted"/>
<comment type="subcellular location">
    <subcellularLocation>
        <location evidence="1">Membrane</location>
        <topology evidence="1">Multi-pass membrane protein</topology>
    </subcellularLocation>
</comment>
<feature type="transmembrane region" description="Helical" evidence="5">
    <location>
        <begin position="95"/>
        <end position="115"/>
    </location>
</feature>
<feature type="transmembrane region" description="Helical" evidence="5">
    <location>
        <begin position="311"/>
        <end position="332"/>
    </location>
</feature>
<feature type="domain" description="Major facilitator superfamily (MFS) profile" evidence="6">
    <location>
        <begin position="1"/>
        <end position="337"/>
    </location>
</feature>
<feature type="transmembrane region" description="Helical" evidence="5">
    <location>
        <begin position="280"/>
        <end position="299"/>
    </location>
</feature>
<dbReference type="PANTHER" id="PTHR24064">
    <property type="entry name" value="SOLUTE CARRIER FAMILY 22 MEMBER"/>
    <property type="match status" value="1"/>
</dbReference>
<evidence type="ECO:0000256" key="4">
    <source>
        <dbReference type="ARBA" id="ARBA00023136"/>
    </source>
</evidence>
<evidence type="ECO:0000256" key="2">
    <source>
        <dbReference type="ARBA" id="ARBA00022692"/>
    </source>
</evidence>
<dbReference type="Pfam" id="PF00083">
    <property type="entry name" value="Sugar_tr"/>
    <property type="match status" value="2"/>
</dbReference>
<name>A0A6J8E4Y6_MYTCO</name>
<evidence type="ECO:0000313" key="7">
    <source>
        <dbReference type="EMBL" id="CAC5415437.1"/>
    </source>
</evidence>
<dbReference type="AlphaFoldDB" id="A0A6J8E4Y6"/>
<gene>
    <name evidence="7" type="ORF">MCOR_48134</name>
</gene>
<dbReference type="InterPro" id="IPR020846">
    <property type="entry name" value="MFS_dom"/>
</dbReference>
<keyword evidence="2 5" id="KW-0812">Transmembrane</keyword>
<evidence type="ECO:0000313" key="8">
    <source>
        <dbReference type="Proteomes" id="UP000507470"/>
    </source>
</evidence>
<keyword evidence="3 5" id="KW-1133">Transmembrane helix</keyword>
<evidence type="ECO:0000256" key="3">
    <source>
        <dbReference type="ARBA" id="ARBA00022989"/>
    </source>
</evidence>
<reference evidence="7 8" key="1">
    <citation type="submission" date="2020-06" db="EMBL/GenBank/DDBJ databases">
        <authorList>
            <person name="Li R."/>
            <person name="Bekaert M."/>
        </authorList>
    </citation>
    <scope>NUCLEOTIDE SEQUENCE [LARGE SCALE GENOMIC DNA]</scope>
    <source>
        <strain evidence="8">wild</strain>
    </source>
</reference>
<evidence type="ECO:0000256" key="1">
    <source>
        <dbReference type="ARBA" id="ARBA00004141"/>
    </source>
</evidence>
<dbReference type="GO" id="GO:0022857">
    <property type="term" value="F:transmembrane transporter activity"/>
    <property type="evidence" value="ECO:0007669"/>
    <property type="project" value="InterPro"/>
</dbReference>
<evidence type="ECO:0000259" key="6">
    <source>
        <dbReference type="PROSITE" id="PS50850"/>
    </source>
</evidence>
<feature type="transmembrane region" description="Helical" evidence="5">
    <location>
        <begin position="220"/>
        <end position="239"/>
    </location>
</feature>
<dbReference type="Gene3D" id="1.20.1250.20">
    <property type="entry name" value="MFS general substrate transporter like domains"/>
    <property type="match status" value="2"/>
</dbReference>
<protein>
    <submittedName>
        <fullName evidence="7">SLC22A4_5</fullName>
    </submittedName>
</protein>
<dbReference type="SUPFAM" id="SSF103473">
    <property type="entry name" value="MFS general substrate transporter"/>
    <property type="match status" value="1"/>
</dbReference>
<feature type="transmembrane region" description="Helical" evidence="5">
    <location>
        <begin position="12"/>
        <end position="30"/>
    </location>
</feature>
<dbReference type="InterPro" id="IPR005828">
    <property type="entry name" value="MFS_sugar_transport-like"/>
</dbReference>
<organism evidence="7 8">
    <name type="scientific">Mytilus coruscus</name>
    <name type="common">Sea mussel</name>
    <dbReference type="NCBI Taxonomy" id="42192"/>
    <lineage>
        <taxon>Eukaryota</taxon>
        <taxon>Metazoa</taxon>
        <taxon>Spiralia</taxon>
        <taxon>Lophotrochozoa</taxon>
        <taxon>Mollusca</taxon>
        <taxon>Bivalvia</taxon>
        <taxon>Autobranchia</taxon>
        <taxon>Pteriomorphia</taxon>
        <taxon>Mytilida</taxon>
        <taxon>Mytiloidea</taxon>
        <taxon>Mytilidae</taxon>
        <taxon>Mytilinae</taxon>
        <taxon>Mytilus</taxon>
    </lineage>
</organism>
<dbReference type="OrthoDB" id="5296287at2759"/>
<accession>A0A6J8E4Y6</accession>
<dbReference type="InterPro" id="IPR036259">
    <property type="entry name" value="MFS_trans_sf"/>
</dbReference>
<keyword evidence="8" id="KW-1185">Reference proteome</keyword>
<feature type="transmembrane region" description="Helical" evidence="5">
    <location>
        <begin position="68"/>
        <end position="89"/>
    </location>
</feature>
<dbReference type="Proteomes" id="UP000507470">
    <property type="component" value="Unassembled WGS sequence"/>
</dbReference>
<dbReference type="GO" id="GO:0016020">
    <property type="term" value="C:membrane"/>
    <property type="evidence" value="ECO:0007669"/>
    <property type="project" value="UniProtKB-SubCell"/>
</dbReference>
<evidence type="ECO:0000256" key="5">
    <source>
        <dbReference type="SAM" id="Phobius"/>
    </source>
</evidence>
<feature type="transmembrane region" description="Helical" evidence="5">
    <location>
        <begin position="186"/>
        <end position="208"/>
    </location>
</feature>
<feature type="transmembrane region" description="Helical" evidence="5">
    <location>
        <begin position="245"/>
        <end position="268"/>
    </location>
</feature>